<dbReference type="GO" id="GO:0030705">
    <property type="term" value="P:cytoskeleton-dependent intracellular transport"/>
    <property type="evidence" value="ECO:0007669"/>
    <property type="project" value="InterPro"/>
</dbReference>
<reference evidence="9" key="2">
    <citation type="submission" date="2025-08" db="UniProtKB">
        <authorList>
            <consortium name="Ensembl"/>
        </authorList>
    </citation>
    <scope>IDENTIFICATION</scope>
</reference>
<feature type="coiled-coil region" evidence="7">
    <location>
        <begin position="469"/>
        <end position="517"/>
    </location>
</feature>
<proteinExistence type="inferred from homology"/>
<dbReference type="Pfam" id="PF19047">
    <property type="entry name" value="HOOK_N"/>
    <property type="match status" value="1"/>
</dbReference>
<evidence type="ECO:0000256" key="4">
    <source>
        <dbReference type="ARBA" id="ARBA00022701"/>
    </source>
</evidence>
<dbReference type="GO" id="GO:0005737">
    <property type="term" value="C:cytoplasm"/>
    <property type="evidence" value="ECO:0007669"/>
    <property type="project" value="TreeGrafter"/>
</dbReference>
<dbReference type="InterPro" id="IPR036872">
    <property type="entry name" value="CH_dom_sf"/>
</dbReference>
<keyword evidence="3" id="KW-0963">Cytoplasm</keyword>
<accession>A0A667XA82</accession>
<feature type="domain" description="Calponin-homology (CH)" evidence="8">
    <location>
        <begin position="1"/>
        <end position="116"/>
    </location>
</feature>
<comment type="similarity">
    <text evidence="2">Belongs to the hook family.</text>
</comment>
<organism evidence="9 10">
    <name type="scientific">Myripristis murdjan</name>
    <name type="common">pinecone soldierfish</name>
    <dbReference type="NCBI Taxonomy" id="586833"/>
    <lineage>
        <taxon>Eukaryota</taxon>
        <taxon>Metazoa</taxon>
        <taxon>Chordata</taxon>
        <taxon>Craniata</taxon>
        <taxon>Vertebrata</taxon>
        <taxon>Euteleostomi</taxon>
        <taxon>Actinopterygii</taxon>
        <taxon>Neopterygii</taxon>
        <taxon>Teleostei</taxon>
        <taxon>Neoteleostei</taxon>
        <taxon>Acanthomorphata</taxon>
        <taxon>Holocentriformes</taxon>
        <taxon>Holocentridae</taxon>
        <taxon>Myripristis</taxon>
    </lineage>
</organism>
<dbReference type="InterPro" id="IPR043936">
    <property type="entry name" value="HOOK_N"/>
</dbReference>
<reference evidence="9" key="3">
    <citation type="submission" date="2025-09" db="UniProtKB">
        <authorList>
            <consortium name="Ensembl"/>
        </authorList>
    </citation>
    <scope>IDENTIFICATION</scope>
</reference>
<dbReference type="Pfam" id="PF05622">
    <property type="entry name" value="HOOK"/>
    <property type="match status" value="1"/>
</dbReference>
<feature type="coiled-coil region" evidence="7">
    <location>
        <begin position="556"/>
        <end position="634"/>
    </location>
</feature>
<evidence type="ECO:0000256" key="1">
    <source>
        <dbReference type="ARBA" id="ARBA00004245"/>
    </source>
</evidence>
<dbReference type="GO" id="GO:0005874">
    <property type="term" value="C:microtubule"/>
    <property type="evidence" value="ECO:0007669"/>
    <property type="project" value="UniProtKB-KW"/>
</dbReference>
<evidence type="ECO:0000256" key="7">
    <source>
        <dbReference type="SAM" id="Coils"/>
    </source>
</evidence>
<evidence type="ECO:0000259" key="8">
    <source>
        <dbReference type="PROSITE" id="PS50021"/>
    </source>
</evidence>
<dbReference type="InterPro" id="IPR001715">
    <property type="entry name" value="CH_dom"/>
</dbReference>
<feature type="coiled-coil region" evidence="7">
    <location>
        <begin position="161"/>
        <end position="420"/>
    </location>
</feature>
<evidence type="ECO:0000256" key="6">
    <source>
        <dbReference type="ARBA" id="ARBA00023212"/>
    </source>
</evidence>
<gene>
    <name evidence="9" type="primary">HOOK1</name>
    <name evidence="9" type="synonym">hook1</name>
</gene>
<dbReference type="PANTHER" id="PTHR18947:SF36">
    <property type="entry name" value="PROTEIN HOOK HOMOLOG 1"/>
    <property type="match status" value="1"/>
</dbReference>
<dbReference type="FunFam" id="1.10.418.10:FF:000024">
    <property type="entry name" value="Hook homolog 3 (Drosophila)"/>
    <property type="match status" value="1"/>
</dbReference>
<keyword evidence="4" id="KW-0493">Microtubule</keyword>
<dbReference type="Gene3D" id="1.10.418.10">
    <property type="entry name" value="Calponin-like domain"/>
    <property type="match status" value="1"/>
</dbReference>
<dbReference type="FunFam" id="1.10.287.1490:FF:000091">
    <property type="entry name" value="Uncharacterized protein"/>
    <property type="match status" value="1"/>
</dbReference>
<evidence type="ECO:0000256" key="5">
    <source>
        <dbReference type="ARBA" id="ARBA00023054"/>
    </source>
</evidence>
<dbReference type="Proteomes" id="UP000472263">
    <property type="component" value="Chromosome 4"/>
</dbReference>
<dbReference type="InterPro" id="IPR008636">
    <property type="entry name" value="Hook_C"/>
</dbReference>
<dbReference type="GO" id="GO:0031122">
    <property type="term" value="P:cytoplasmic microtubule organization"/>
    <property type="evidence" value="ECO:0007669"/>
    <property type="project" value="InterPro"/>
</dbReference>
<evidence type="ECO:0000313" key="9">
    <source>
        <dbReference type="Ensembl" id="ENSMMDP00005012157.1"/>
    </source>
</evidence>
<dbReference type="GO" id="GO:0005813">
    <property type="term" value="C:centrosome"/>
    <property type="evidence" value="ECO:0007669"/>
    <property type="project" value="TreeGrafter"/>
</dbReference>
<protein>
    <submittedName>
        <fullName evidence="9">Hook microtubule-tethering protein 1</fullName>
    </submittedName>
</protein>
<dbReference type="GO" id="GO:0008017">
    <property type="term" value="F:microtubule binding"/>
    <property type="evidence" value="ECO:0007669"/>
    <property type="project" value="InterPro"/>
</dbReference>
<evidence type="ECO:0000313" key="10">
    <source>
        <dbReference type="Proteomes" id="UP000472263"/>
    </source>
</evidence>
<name>A0A667XA82_9TELE</name>
<dbReference type="GO" id="GO:0010256">
    <property type="term" value="P:endomembrane system organization"/>
    <property type="evidence" value="ECO:0007669"/>
    <property type="project" value="UniProtKB-ARBA"/>
</dbReference>
<dbReference type="GO" id="GO:0051959">
    <property type="term" value="F:dynein light intermediate chain binding"/>
    <property type="evidence" value="ECO:0007669"/>
    <property type="project" value="TreeGrafter"/>
</dbReference>
<dbReference type="SUPFAM" id="SSF116907">
    <property type="entry name" value="Hook domain"/>
    <property type="match status" value="1"/>
</dbReference>
<evidence type="ECO:0000256" key="2">
    <source>
        <dbReference type="ARBA" id="ARBA00006946"/>
    </source>
</evidence>
<comment type="subcellular location">
    <subcellularLocation>
        <location evidence="1">Cytoplasm</location>
        <location evidence="1">Cytoskeleton</location>
    </subcellularLocation>
</comment>
<sequence length="695" mass="80395">LAGKPLCLSLQTFNTPAPCRTVEELTTGVAMSQALNQIDPAWFSDGWLSRIKTDVGDNWRLKMNNLKKILQMMVDYYNEVLAQQISDFPLPDLALVAEHSDPVELGRLLQLILGCAVKCERKQEYIQIIMTLEESVQHVVMTAIQELMSKETMAHFGAEPSGDLEQQLKKALVDLTELLAEKEELAQRCQELDIQVTVLQEERNSLLAENDVLTDRANQLDSFDDPSTPSGRKHSQLQQQLETLQEENFRLEAAKDDYRIHCEELEKQLIEVQHRNDELTSLAEESRALKDELDILRSCSDRAVKLEASVETYKRKLEDLGDLRRQVKLLEEKNMTYMHNTVSLEEELRKANAARAQLETYKRQVQELHRKLSEETRRADNLAFEMKKFEEKHEAMMKEREVQQDTLKETNEELRCTQAQQRMLPSGSPSHDNLAAELIPIEYREKFIRLQHENKMLRVQQEDCEREKIADLQVQLEEAHRTHSELDTENRLSRERISELQQQVEDLQKALQSQAAKIGSICFTRVQLNEAQDEIMKKKELLEDLQPDNTQTSLKLEELMAALKKKDDDMRAMEERYKMYLEKARNVIRALDPKLNPATAEIQALKNQLSDRDKRILSLERECEQAKLREYEEKLIVTAWYNKSLNFQKLAIESRLGGRASSLVPPGQSFLAQQRQVTNATRRALSISMPATTTK</sequence>
<dbReference type="Ensembl" id="ENSMMDT00005012521.1">
    <property type="protein sequence ID" value="ENSMMDP00005012157.1"/>
    <property type="gene ID" value="ENSMMDG00005001081.1"/>
</dbReference>
<dbReference type="GeneTree" id="ENSGT00940000159251"/>
<keyword evidence="5 7" id="KW-0175">Coiled coil</keyword>
<dbReference type="AlphaFoldDB" id="A0A667XA82"/>
<keyword evidence="6" id="KW-0206">Cytoskeleton</keyword>
<dbReference type="PROSITE" id="PS50021">
    <property type="entry name" value="CH"/>
    <property type="match status" value="1"/>
</dbReference>
<dbReference type="PANTHER" id="PTHR18947">
    <property type="entry name" value="HOOK PROTEINS"/>
    <property type="match status" value="1"/>
</dbReference>
<keyword evidence="10" id="KW-1185">Reference proteome</keyword>
<reference evidence="9" key="1">
    <citation type="submission" date="2019-06" db="EMBL/GenBank/DDBJ databases">
        <authorList>
            <consortium name="Wellcome Sanger Institute Data Sharing"/>
        </authorList>
    </citation>
    <scope>NUCLEOTIDE SEQUENCE [LARGE SCALE GENOMIC DNA]</scope>
</reference>
<evidence type="ECO:0000256" key="3">
    <source>
        <dbReference type="ARBA" id="ARBA00022490"/>
    </source>
</evidence>